<dbReference type="AlphaFoldDB" id="A0A803QPV9"/>
<reference evidence="2" key="1">
    <citation type="submission" date="2021-03" db="UniProtKB">
        <authorList>
            <consortium name="EnsemblPlants"/>
        </authorList>
    </citation>
    <scope>IDENTIFICATION</scope>
</reference>
<dbReference type="PANTHER" id="PTHR20941:SF1">
    <property type="entry name" value="FOLIC ACID SYNTHESIS PROTEIN FOL1"/>
    <property type="match status" value="1"/>
</dbReference>
<dbReference type="GO" id="GO:0046654">
    <property type="term" value="P:tetrahydrofolate biosynthetic process"/>
    <property type="evidence" value="ECO:0007669"/>
    <property type="project" value="TreeGrafter"/>
</dbReference>
<dbReference type="PANTHER" id="PTHR20941">
    <property type="entry name" value="FOLATE SYNTHESIS PROTEINS"/>
    <property type="match status" value="1"/>
</dbReference>
<dbReference type="SUPFAM" id="SSF51717">
    <property type="entry name" value="Dihydropteroate synthetase-like"/>
    <property type="match status" value="1"/>
</dbReference>
<proteinExistence type="predicted"/>
<keyword evidence="3" id="KW-1185">Reference proteome</keyword>
<dbReference type="Pfam" id="PF00809">
    <property type="entry name" value="Pterin_bind"/>
    <property type="match status" value="1"/>
</dbReference>
<organism evidence="2 3">
    <name type="scientific">Cannabis sativa</name>
    <name type="common">Hemp</name>
    <name type="synonym">Marijuana</name>
    <dbReference type="NCBI Taxonomy" id="3483"/>
    <lineage>
        <taxon>Eukaryota</taxon>
        <taxon>Viridiplantae</taxon>
        <taxon>Streptophyta</taxon>
        <taxon>Embryophyta</taxon>
        <taxon>Tracheophyta</taxon>
        <taxon>Spermatophyta</taxon>
        <taxon>Magnoliopsida</taxon>
        <taxon>eudicotyledons</taxon>
        <taxon>Gunneridae</taxon>
        <taxon>Pentapetalae</taxon>
        <taxon>rosids</taxon>
        <taxon>fabids</taxon>
        <taxon>Rosales</taxon>
        <taxon>Cannabaceae</taxon>
        <taxon>Cannabis</taxon>
    </lineage>
</organism>
<dbReference type="InterPro" id="IPR000489">
    <property type="entry name" value="Pterin-binding_dom"/>
</dbReference>
<name>A0A803QPV9_CANSA</name>
<dbReference type="Gene3D" id="3.20.20.20">
    <property type="entry name" value="Dihydropteroate synthase-like"/>
    <property type="match status" value="1"/>
</dbReference>
<protein>
    <recommendedName>
        <fullName evidence="1">Pterin-binding domain-containing protein</fullName>
    </recommendedName>
</protein>
<dbReference type="EMBL" id="UZAU01000810">
    <property type="status" value="NOT_ANNOTATED_CDS"/>
    <property type="molecule type" value="Genomic_DNA"/>
</dbReference>
<evidence type="ECO:0000313" key="2">
    <source>
        <dbReference type="EnsemblPlants" id="cds.evm.model.10.673"/>
    </source>
</evidence>
<dbReference type="Gramene" id="evm.model.10.673">
    <property type="protein sequence ID" value="cds.evm.model.10.673"/>
    <property type="gene ID" value="evm.TU.10.673"/>
</dbReference>
<dbReference type="InterPro" id="IPR045031">
    <property type="entry name" value="DHP_synth-like"/>
</dbReference>
<dbReference type="PROSITE" id="PS50972">
    <property type="entry name" value="PTERIN_BINDING"/>
    <property type="match status" value="1"/>
</dbReference>
<sequence>MITEGANMISIGAQSTRPMATLISPEEETSRLIPVLKAILQMPIVEGKLVSVDTFYSEVALEAVGKIAHIVNDVSFGLDSNMFKVVADIKVPYIAMHMRGDPSTMVVKTCNVIML</sequence>
<dbReference type="InterPro" id="IPR011005">
    <property type="entry name" value="Dihydropteroate_synth-like_sf"/>
</dbReference>
<evidence type="ECO:0000313" key="3">
    <source>
        <dbReference type="Proteomes" id="UP000596661"/>
    </source>
</evidence>
<dbReference type="Proteomes" id="UP000596661">
    <property type="component" value="Unassembled WGS sequence"/>
</dbReference>
<dbReference type="GO" id="GO:0004156">
    <property type="term" value="F:dihydropteroate synthase activity"/>
    <property type="evidence" value="ECO:0007669"/>
    <property type="project" value="TreeGrafter"/>
</dbReference>
<evidence type="ECO:0000259" key="1">
    <source>
        <dbReference type="PROSITE" id="PS50972"/>
    </source>
</evidence>
<dbReference type="EnsemblPlants" id="evm.model.10.673">
    <property type="protein sequence ID" value="cds.evm.model.10.673"/>
    <property type="gene ID" value="evm.TU.10.673"/>
</dbReference>
<accession>A0A803QPV9</accession>
<dbReference type="OMA" id="TEGANMI"/>
<feature type="domain" description="Pterin-binding" evidence="1">
    <location>
        <begin position="1"/>
        <end position="115"/>
    </location>
</feature>